<dbReference type="RefSeq" id="WP_008616269.1">
    <property type="nucleotide sequence ID" value="NZ_JH651380.1"/>
</dbReference>
<sequence>MYYTEDLYDDSLLIEDLLDDGVFDEDYYDEDLLDDDLLDDGYGEDFSERRRKRRRFKRVSPRINSSVKKRSNFGRSIAGGSKNYVTKADLKVALNTISKDVNGLKSTVISNGKTLKAVDGKYSSIVKDIARKDANQTKVLKNMQMMNMLGSFLNKPKFAEENLSLKLVKDNSGNATDVTIVEKENDKTVTFDQTMSLLLPLLATQGDSGSSKSNDMMIPLMLMLTQNGNSSDNSMLLPMMLLMK</sequence>
<reference evidence="1 2" key="1">
    <citation type="submission" date="2012-02" db="EMBL/GenBank/DDBJ databases">
        <title>Improved High-Quality Draft genome of Joostella marina DSM 19592.</title>
        <authorList>
            <consortium name="US DOE Joint Genome Institute (JGI-PGF)"/>
            <person name="Lucas S."/>
            <person name="Copeland A."/>
            <person name="Lapidus A."/>
            <person name="Bruce D."/>
            <person name="Goodwin L."/>
            <person name="Pitluck S."/>
            <person name="Peters L."/>
            <person name="Chertkov O."/>
            <person name="Ovchinnikova G."/>
            <person name="Kyrpides N."/>
            <person name="Mavromatis K."/>
            <person name="Detter J.C."/>
            <person name="Han C."/>
            <person name="Land M."/>
            <person name="Hauser L."/>
            <person name="Markowitz V."/>
            <person name="Cheng J.-F."/>
            <person name="Hugenholtz P."/>
            <person name="Woyke T."/>
            <person name="Wu D."/>
            <person name="Tindall B."/>
            <person name="Brambilla E."/>
            <person name="Klenk H.-P."/>
            <person name="Eisen J.A."/>
        </authorList>
    </citation>
    <scope>NUCLEOTIDE SEQUENCE [LARGE SCALE GENOMIC DNA]</scope>
    <source>
        <strain evidence="1 2">DSM 19592</strain>
    </source>
</reference>
<protein>
    <submittedName>
        <fullName evidence="1">Uncharacterized protein</fullName>
    </submittedName>
</protein>
<dbReference type="Proteomes" id="UP000004690">
    <property type="component" value="Unassembled WGS sequence"/>
</dbReference>
<evidence type="ECO:0000313" key="1">
    <source>
        <dbReference type="EMBL" id="EIJ37395.1"/>
    </source>
</evidence>
<dbReference type="HOGENOM" id="CLU_1136860_0_0_10"/>
<proteinExistence type="predicted"/>
<organism evidence="1 2">
    <name type="scientific">Galbibacter orientalis DSM 19592</name>
    <dbReference type="NCBI Taxonomy" id="926559"/>
    <lineage>
        <taxon>Bacteria</taxon>
        <taxon>Pseudomonadati</taxon>
        <taxon>Bacteroidota</taxon>
        <taxon>Flavobacteriia</taxon>
        <taxon>Flavobacteriales</taxon>
        <taxon>Flavobacteriaceae</taxon>
        <taxon>Galbibacter</taxon>
    </lineage>
</organism>
<dbReference type="eggNOG" id="ENOG5033XUA">
    <property type="taxonomic scope" value="Bacteria"/>
</dbReference>
<dbReference type="EMBL" id="JH651380">
    <property type="protein sequence ID" value="EIJ37395.1"/>
    <property type="molecule type" value="Genomic_DNA"/>
</dbReference>
<keyword evidence="2" id="KW-1185">Reference proteome</keyword>
<gene>
    <name evidence="1" type="ORF">JoomaDRAFT_0338</name>
</gene>
<dbReference type="AlphaFoldDB" id="I3C1A2"/>
<dbReference type="OrthoDB" id="1347120at2"/>
<accession>I3C1A2</accession>
<evidence type="ECO:0000313" key="2">
    <source>
        <dbReference type="Proteomes" id="UP000004690"/>
    </source>
</evidence>
<name>I3C1A2_9FLAO</name>
<dbReference type="STRING" id="926559.JoomaDRAFT_0338"/>